<comment type="caution">
    <text evidence="1">The sequence shown here is derived from an EMBL/GenBank/DDBJ whole genome shotgun (WGS) entry which is preliminary data.</text>
</comment>
<keyword evidence="2" id="KW-1185">Reference proteome</keyword>
<dbReference type="Proteomes" id="UP000469125">
    <property type="component" value="Unassembled WGS sequence"/>
</dbReference>
<dbReference type="SUPFAM" id="SSF53335">
    <property type="entry name" value="S-adenosyl-L-methionine-dependent methyltransferases"/>
    <property type="match status" value="1"/>
</dbReference>
<name>A0A6N8FHZ9_9BACI</name>
<dbReference type="PANTHER" id="PTHR36112:SF1">
    <property type="entry name" value="RIBOSOMAL RNA SMALL SUBUNIT METHYLTRANSFERASE J"/>
    <property type="match status" value="1"/>
</dbReference>
<dbReference type="PANTHER" id="PTHR36112">
    <property type="entry name" value="RIBOSOMAL RNA SMALL SUBUNIT METHYLTRANSFERASE J"/>
    <property type="match status" value="1"/>
</dbReference>
<evidence type="ECO:0000313" key="1">
    <source>
        <dbReference type="EMBL" id="MUK88851.1"/>
    </source>
</evidence>
<sequence>MIITTAGRSQSELVSQAKRLSHSYGLPYLERNGAPIERLKRQYQEDIVVVGKERLFISPLQGEEKLFFHPNLAMVRAKRVFKGEEEPLISTAKLKEGMSFLDCTLGLASDSIIASIAVGASGSITGIEGNQLLYFLAREGLASFVSGNDFFNQAMRRINVIHNDHYSFLLGAETGSFDVVYFDPMFHTGINTSTGINVIRKQALTTNISVDVINEAKRVARKRVVIKDHWKSERFDQLGFTQHKRKTSLFHYGTIELTLKKR</sequence>
<proteinExistence type="predicted"/>
<dbReference type="Gene3D" id="3.40.50.150">
    <property type="entry name" value="Vaccinia Virus protein VP39"/>
    <property type="match status" value="1"/>
</dbReference>
<dbReference type="InterPro" id="IPR029063">
    <property type="entry name" value="SAM-dependent_MTases_sf"/>
</dbReference>
<evidence type="ECO:0008006" key="3">
    <source>
        <dbReference type="Google" id="ProtNLM"/>
    </source>
</evidence>
<reference evidence="1 2" key="1">
    <citation type="submission" date="2019-11" db="EMBL/GenBank/DDBJ databases">
        <authorList>
            <person name="Li X."/>
        </authorList>
    </citation>
    <scope>NUCLEOTIDE SEQUENCE [LARGE SCALE GENOMIC DNA]</scope>
    <source>
        <strain evidence="1 2">L9</strain>
    </source>
</reference>
<evidence type="ECO:0000313" key="2">
    <source>
        <dbReference type="Proteomes" id="UP000469125"/>
    </source>
</evidence>
<dbReference type="GO" id="GO:0008990">
    <property type="term" value="F:rRNA (guanine-N2-)-methyltransferase activity"/>
    <property type="evidence" value="ECO:0007669"/>
    <property type="project" value="InterPro"/>
</dbReference>
<accession>A0A6N8FHZ9</accession>
<dbReference type="Pfam" id="PF04445">
    <property type="entry name" value="SAM_MT"/>
    <property type="match status" value="1"/>
</dbReference>
<dbReference type="InterPro" id="IPR007536">
    <property type="entry name" value="16SrRNA_methylTrfase_J"/>
</dbReference>
<organism evidence="1 2">
    <name type="scientific">Ornithinibacillus caprae</name>
    <dbReference type="NCBI Taxonomy" id="2678566"/>
    <lineage>
        <taxon>Bacteria</taxon>
        <taxon>Bacillati</taxon>
        <taxon>Bacillota</taxon>
        <taxon>Bacilli</taxon>
        <taxon>Bacillales</taxon>
        <taxon>Bacillaceae</taxon>
        <taxon>Ornithinibacillus</taxon>
    </lineage>
</organism>
<dbReference type="EMBL" id="WOCA01000007">
    <property type="protein sequence ID" value="MUK88851.1"/>
    <property type="molecule type" value="Genomic_DNA"/>
</dbReference>
<gene>
    <name evidence="1" type="ORF">GMD78_10650</name>
</gene>
<dbReference type="RefSeq" id="WP_155668827.1">
    <property type="nucleotide sequence ID" value="NZ_WOCA01000007.1"/>
</dbReference>
<protein>
    <recommendedName>
        <fullName evidence="3">SAM-dependent methyltransferase</fullName>
    </recommendedName>
</protein>
<dbReference type="AlphaFoldDB" id="A0A6N8FHZ9"/>